<dbReference type="PROSITE" id="PS50006">
    <property type="entry name" value="FHA_DOMAIN"/>
    <property type="match status" value="1"/>
</dbReference>
<feature type="region of interest" description="Disordered" evidence="1">
    <location>
        <begin position="484"/>
        <end position="514"/>
    </location>
</feature>
<keyword evidence="4" id="KW-1185">Reference proteome</keyword>
<dbReference type="RefSeq" id="XP_019016596.1">
    <property type="nucleotide sequence ID" value="XM_019164717.1"/>
</dbReference>
<protein>
    <recommendedName>
        <fullName evidence="2">FHA domain-containing protein</fullName>
    </recommendedName>
</protein>
<feature type="compositionally biased region" description="Polar residues" evidence="1">
    <location>
        <begin position="1"/>
        <end position="10"/>
    </location>
</feature>
<reference evidence="3 4" key="1">
    <citation type="journal article" date="2016" name="Proc. Natl. Acad. Sci. U.S.A.">
        <title>Comparative genomics of biotechnologically important yeasts.</title>
        <authorList>
            <person name="Riley R."/>
            <person name="Haridas S."/>
            <person name="Wolfe K.H."/>
            <person name="Lopes M.R."/>
            <person name="Hittinger C.T."/>
            <person name="Goeker M."/>
            <person name="Salamov A.A."/>
            <person name="Wisecaver J.H."/>
            <person name="Long T.M."/>
            <person name="Calvey C.H."/>
            <person name="Aerts A.L."/>
            <person name="Barry K.W."/>
            <person name="Choi C."/>
            <person name="Clum A."/>
            <person name="Coughlan A.Y."/>
            <person name="Deshpande S."/>
            <person name="Douglass A.P."/>
            <person name="Hanson S.J."/>
            <person name="Klenk H.-P."/>
            <person name="LaButti K.M."/>
            <person name="Lapidus A."/>
            <person name="Lindquist E.A."/>
            <person name="Lipzen A.M."/>
            <person name="Meier-Kolthoff J.P."/>
            <person name="Ohm R.A."/>
            <person name="Otillar R.P."/>
            <person name="Pangilinan J.L."/>
            <person name="Peng Y."/>
            <person name="Rokas A."/>
            <person name="Rosa C.A."/>
            <person name="Scheuner C."/>
            <person name="Sibirny A.A."/>
            <person name="Slot J.C."/>
            <person name="Stielow J.B."/>
            <person name="Sun H."/>
            <person name="Kurtzman C.P."/>
            <person name="Blackwell M."/>
            <person name="Grigoriev I.V."/>
            <person name="Jeffries T.W."/>
        </authorList>
    </citation>
    <scope>NUCLEOTIDE SEQUENCE [LARGE SCALE GENOMIC DNA]</scope>
    <source>
        <strain evidence="3 4">NRRL Y-2026</strain>
    </source>
</reference>
<gene>
    <name evidence="3" type="ORF">PICMEDRAFT_74241</name>
</gene>
<dbReference type="Pfam" id="PF00498">
    <property type="entry name" value="FHA"/>
    <property type="match status" value="1"/>
</dbReference>
<evidence type="ECO:0000313" key="3">
    <source>
        <dbReference type="EMBL" id="ODQ45483.1"/>
    </source>
</evidence>
<evidence type="ECO:0000256" key="1">
    <source>
        <dbReference type="SAM" id="MobiDB-lite"/>
    </source>
</evidence>
<accession>A0A1E3NJF9</accession>
<dbReference type="OrthoDB" id="687730at2759"/>
<dbReference type="GeneID" id="30181404"/>
<dbReference type="InterPro" id="IPR051176">
    <property type="entry name" value="Cent_Immune-Sig_Mod"/>
</dbReference>
<dbReference type="STRING" id="763406.A0A1E3NJF9"/>
<dbReference type="InterPro" id="IPR000253">
    <property type="entry name" value="FHA_dom"/>
</dbReference>
<feature type="compositionally biased region" description="Low complexity" evidence="1">
    <location>
        <begin position="29"/>
        <end position="42"/>
    </location>
</feature>
<dbReference type="Proteomes" id="UP000094455">
    <property type="component" value="Unassembled WGS sequence"/>
</dbReference>
<dbReference type="SMART" id="SM00240">
    <property type="entry name" value="FHA"/>
    <property type="match status" value="1"/>
</dbReference>
<organism evidence="3 4">
    <name type="scientific">Pichia membranifaciens NRRL Y-2026</name>
    <dbReference type="NCBI Taxonomy" id="763406"/>
    <lineage>
        <taxon>Eukaryota</taxon>
        <taxon>Fungi</taxon>
        <taxon>Dikarya</taxon>
        <taxon>Ascomycota</taxon>
        <taxon>Saccharomycotina</taxon>
        <taxon>Pichiomycetes</taxon>
        <taxon>Pichiales</taxon>
        <taxon>Pichiaceae</taxon>
        <taxon>Pichia</taxon>
    </lineage>
</organism>
<name>A0A1E3NJF9_9ASCO</name>
<feature type="compositionally biased region" description="Low complexity" evidence="1">
    <location>
        <begin position="160"/>
        <end position="189"/>
    </location>
</feature>
<sequence length="697" mass="78080">MSSVSIPSYASSRKRSSSKTQQNFHPMNSTSISELTSLSSLEDNNHNGLSNGKGSHVGNGDIQESQISLNLNSNLSPQLSNPSSISSSSDVSSFPSSTASESQRSSKPPKPLSLITDINQKDHSNVVTPIVTQKLIPANQQPPKSILSRKPLPTDNTSLSKPKIITNNNNNITSSSSSASKSSSSSSPVPNLKKFVHVVRLISPEQPDEYLKVLNIPIYPDTLKIGRQNTPKTSNKITDGYFDSRVLSRNHAELFIKDNQLYIRDLKSSNGTFINDSKLEPYKDYKLSINDKIDLGTTLESQMAHKKITCIIKEFDYISLKKFDNMVEEINNKDDLITKKMELFNNTFDALLFGEIVDDIVLGIDDSNSCDLNLNDDLLDLIISDKSRSHTDSKADTKTKLKSSSKQSKLDTKFVQGLDLKPSQTPQDVVKKLITAVNNEYIQQQRLKEMNMFLKNYNNSVAGSHSTSVFKLYDKLLKNEKGNTDNVNGDRISNDNRNNTGKPMISTPPLSPTQKQLKYSRMEDQLKNSMAELDIARQHLSTAKSNESKMKKFGIENENLRKLLGSSESRISDLEEKLKTVSQTNEVKDSQLERLQDELQQLKKKQEQKEKQMKTEDLDCKEDVVYEEPEVRSRDDVRHTVDESTDKEESITNNVKQLLQELSSGIVRYSGWIILSVALVYCTGPISVKSITELVSH</sequence>
<feature type="region of interest" description="Disordered" evidence="1">
    <location>
        <begin position="629"/>
        <end position="648"/>
    </location>
</feature>
<dbReference type="PANTHER" id="PTHR15715">
    <property type="entry name" value="CENTROSOMAL PROTEIN OF 170 KDA"/>
    <property type="match status" value="1"/>
</dbReference>
<evidence type="ECO:0000259" key="2">
    <source>
        <dbReference type="PROSITE" id="PS50006"/>
    </source>
</evidence>
<feature type="region of interest" description="Disordered" evidence="1">
    <location>
        <begin position="1"/>
        <end position="120"/>
    </location>
</feature>
<dbReference type="Gene3D" id="2.60.200.20">
    <property type="match status" value="1"/>
</dbReference>
<dbReference type="AlphaFoldDB" id="A0A1E3NJF9"/>
<feature type="region of interest" description="Disordered" evidence="1">
    <location>
        <begin position="133"/>
        <end position="189"/>
    </location>
</feature>
<evidence type="ECO:0000313" key="4">
    <source>
        <dbReference type="Proteomes" id="UP000094455"/>
    </source>
</evidence>
<dbReference type="InterPro" id="IPR008984">
    <property type="entry name" value="SMAD_FHA_dom_sf"/>
</dbReference>
<dbReference type="EMBL" id="KV454005">
    <property type="protein sequence ID" value="ODQ45483.1"/>
    <property type="molecule type" value="Genomic_DNA"/>
</dbReference>
<dbReference type="PANTHER" id="PTHR15715:SF37">
    <property type="entry name" value="LD47843P"/>
    <property type="match status" value="1"/>
</dbReference>
<proteinExistence type="predicted"/>
<feature type="domain" description="FHA" evidence="2">
    <location>
        <begin position="223"/>
        <end position="279"/>
    </location>
</feature>
<feature type="compositionally biased region" description="Low complexity" evidence="1">
    <location>
        <begin position="65"/>
        <end position="97"/>
    </location>
</feature>
<dbReference type="SUPFAM" id="SSF49879">
    <property type="entry name" value="SMAD/FHA domain"/>
    <property type="match status" value="1"/>
</dbReference>